<comment type="function">
    <text evidence="7">Catalyzes the release of premature peptidyl moieties from peptidyl-tRNA molecules trapped in stalled 50S ribosomal subunits, and thus maintains levels of free tRNAs and 50S ribosomes.</text>
</comment>
<feature type="binding site" evidence="7">
    <location>
        <position position="14"/>
    </location>
    <ligand>
        <name>tRNA</name>
        <dbReference type="ChEBI" id="CHEBI:17843"/>
    </ligand>
</feature>
<reference evidence="12" key="1">
    <citation type="journal article" date="2019" name="Int. J. Syst. Evol. Microbiol.">
        <title>The Global Catalogue of Microorganisms (GCM) 10K type strain sequencing project: providing services to taxonomists for standard genome sequencing and annotation.</title>
        <authorList>
            <consortium name="The Broad Institute Genomics Platform"/>
            <consortium name="The Broad Institute Genome Sequencing Center for Infectious Disease"/>
            <person name="Wu L."/>
            <person name="Ma J."/>
        </authorList>
    </citation>
    <scope>NUCLEOTIDE SEQUENCE [LARGE SCALE GENOMIC DNA]</scope>
    <source>
        <strain evidence="12">CECT 8472</strain>
    </source>
</reference>
<feature type="active site" description="Proton acceptor" evidence="7">
    <location>
        <position position="19"/>
    </location>
</feature>
<dbReference type="PROSITE" id="PS01196">
    <property type="entry name" value="PEPT_TRNA_HYDROL_2"/>
    <property type="match status" value="1"/>
</dbReference>
<feature type="site" description="Discriminates between blocked and unblocked aminoacyl-tRNA" evidence="7">
    <location>
        <position position="9"/>
    </location>
</feature>
<evidence type="ECO:0000313" key="11">
    <source>
        <dbReference type="EMBL" id="MFC4352088.1"/>
    </source>
</evidence>
<evidence type="ECO:0000256" key="4">
    <source>
        <dbReference type="ARBA" id="ARBA00022884"/>
    </source>
</evidence>
<feature type="region of interest" description="Disordered" evidence="10">
    <location>
        <begin position="189"/>
        <end position="260"/>
    </location>
</feature>
<evidence type="ECO:0000256" key="1">
    <source>
        <dbReference type="ARBA" id="ARBA00013260"/>
    </source>
</evidence>
<comment type="caution">
    <text evidence="11">The sequence shown here is derived from an EMBL/GenBank/DDBJ whole genome shotgun (WGS) entry which is preliminary data.</text>
</comment>
<comment type="catalytic activity">
    <reaction evidence="7 8">
        <text>an N-acyl-L-alpha-aminoacyl-tRNA + H2O = an N-acyl-L-amino acid + a tRNA + H(+)</text>
        <dbReference type="Rhea" id="RHEA:54448"/>
        <dbReference type="Rhea" id="RHEA-COMP:10123"/>
        <dbReference type="Rhea" id="RHEA-COMP:13883"/>
        <dbReference type="ChEBI" id="CHEBI:15377"/>
        <dbReference type="ChEBI" id="CHEBI:15378"/>
        <dbReference type="ChEBI" id="CHEBI:59874"/>
        <dbReference type="ChEBI" id="CHEBI:78442"/>
        <dbReference type="ChEBI" id="CHEBI:138191"/>
        <dbReference type="EC" id="3.1.1.29"/>
    </reaction>
</comment>
<dbReference type="Proteomes" id="UP001595799">
    <property type="component" value="Unassembled WGS sequence"/>
</dbReference>
<keyword evidence="2 7" id="KW-0820">tRNA-binding</keyword>
<dbReference type="InterPro" id="IPR001328">
    <property type="entry name" value="Pept_tRNA_hydro"/>
</dbReference>
<dbReference type="Pfam" id="PF01195">
    <property type="entry name" value="Pept_tRNA_hydro"/>
    <property type="match status" value="1"/>
</dbReference>
<organism evidence="11 12">
    <name type="scientific">Fodinicurvata halophila</name>
    <dbReference type="NCBI Taxonomy" id="1419723"/>
    <lineage>
        <taxon>Bacteria</taxon>
        <taxon>Pseudomonadati</taxon>
        <taxon>Pseudomonadota</taxon>
        <taxon>Alphaproteobacteria</taxon>
        <taxon>Rhodospirillales</taxon>
        <taxon>Rhodovibrionaceae</taxon>
        <taxon>Fodinicurvata</taxon>
    </lineage>
</organism>
<evidence type="ECO:0000256" key="9">
    <source>
        <dbReference type="RuleBase" id="RU004320"/>
    </source>
</evidence>
<dbReference type="InterPro" id="IPR036416">
    <property type="entry name" value="Pept_tRNA_hydro_sf"/>
</dbReference>
<accession>A0ABV8ULC5</accession>
<dbReference type="HAMAP" id="MF_00083">
    <property type="entry name" value="Pept_tRNA_hydro_bact"/>
    <property type="match status" value="1"/>
</dbReference>
<evidence type="ECO:0000256" key="2">
    <source>
        <dbReference type="ARBA" id="ARBA00022555"/>
    </source>
</evidence>
<protein>
    <recommendedName>
        <fullName evidence="6 7">Peptidyl-tRNA hydrolase</fullName>
        <shortName evidence="7">Pth</shortName>
        <ecNumber evidence="1 7">3.1.1.29</ecNumber>
    </recommendedName>
</protein>
<evidence type="ECO:0000256" key="5">
    <source>
        <dbReference type="ARBA" id="ARBA00038063"/>
    </source>
</evidence>
<dbReference type="EMBL" id="JBHSCW010000006">
    <property type="protein sequence ID" value="MFC4352088.1"/>
    <property type="molecule type" value="Genomic_DNA"/>
</dbReference>
<feature type="site" description="Stabilizes the basic form of H active site to accept a proton" evidence="7">
    <location>
        <position position="91"/>
    </location>
</feature>
<comment type="subunit">
    <text evidence="7">Monomer.</text>
</comment>
<evidence type="ECO:0000256" key="8">
    <source>
        <dbReference type="RuleBase" id="RU000673"/>
    </source>
</evidence>
<comment type="subcellular location">
    <subcellularLocation>
        <location evidence="7">Cytoplasm</location>
    </subcellularLocation>
</comment>
<dbReference type="GO" id="GO:0004045">
    <property type="term" value="F:peptidyl-tRNA hydrolase activity"/>
    <property type="evidence" value="ECO:0007669"/>
    <property type="project" value="UniProtKB-EC"/>
</dbReference>
<keyword evidence="12" id="KW-1185">Reference proteome</keyword>
<keyword evidence="4 7" id="KW-0694">RNA-binding</keyword>
<evidence type="ECO:0000256" key="3">
    <source>
        <dbReference type="ARBA" id="ARBA00022801"/>
    </source>
</evidence>
<comment type="similarity">
    <text evidence="5 7 9">Belongs to the PTH family.</text>
</comment>
<name>A0ABV8ULC5_9PROT</name>
<evidence type="ECO:0000256" key="7">
    <source>
        <dbReference type="HAMAP-Rule" id="MF_00083"/>
    </source>
</evidence>
<gene>
    <name evidence="7 11" type="primary">pth</name>
    <name evidence="11" type="ORF">ACFOW6_11095</name>
</gene>
<dbReference type="PANTHER" id="PTHR17224">
    <property type="entry name" value="PEPTIDYL-TRNA HYDROLASE"/>
    <property type="match status" value="1"/>
</dbReference>
<sequence length="260" mass="27431">MRLFVGLGNPGPNYARNRHNIGFMALDALAEQQGFSPWRQRFQGVCAEGTLDGEKVLALKPMTYMNKSGQSVGEAARFYKLSPDEVVVFHDELDLACGKVKMKTGGGHAGHNGLRSIIAHLGADFRRVRLGIGHPGDKAKVHGHVLSDFSKGEQQTVERLLAAVGREASLLVPGDGKSDGTFMSKVSQAMQPPKDTAAKSAAAKSSGNGETAERQPAASEATEDSGPQPAGTAGKHENATTLGQALKNAMKRLGGNNTES</sequence>
<feature type="binding site" evidence="7">
    <location>
        <position position="66"/>
    </location>
    <ligand>
        <name>tRNA</name>
        <dbReference type="ChEBI" id="CHEBI:17843"/>
    </ligand>
</feature>
<dbReference type="PROSITE" id="PS01195">
    <property type="entry name" value="PEPT_TRNA_HYDROL_1"/>
    <property type="match status" value="1"/>
</dbReference>
<evidence type="ECO:0000256" key="10">
    <source>
        <dbReference type="SAM" id="MobiDB-lite"/>
    </source>
</evidence>
<dbReference type="PANTHER" id="PTHR17224:SF1">
    <property type="entry name" value="PEPTIDYL-TRNA HYDROLASE"/>
    <property type="match status" value="1"/>
</dbReference>
<dbReference type="SUPFAM" id="SSF53178">
    <property type="entry name" value="Peptidyl-tRNA hydrolase-like"/>
    <property type="match status" value="1"/>
</dbReference>
<keyword evidence="3 7" id="KW-0378">Hydrolase</keyword>
<dbReference type="Gene3D" id="3.40.50.1470">
    <property type="entry name" value="Peptidyl-tRNA hydrolase"/>
    <property type="match status" value="1"/>
</dbReference>
<dbReference type="EC" id="3.1.1.29" evidence="1 7"/>
<dbReference type="InterPro" id="IPR018171">
    <property type="entry name" value="Pept_tRNA_hydro_CS"/>
</dbReference>
<comment type="function">
    <text evidence="7">Hydrolyzes ribosome-free peptidyl-tRNAs (with 1 or more amino acids incorporated), which drop off the ribosome during protein synthesis, or as a result of ribosome stalling.</text>
</comment>
<dbReference type="RefSeq" id="WP_382422439.1">
    <property type="nucleotide sequence ID" value="NZ_JBHSCW010000006.1"/>
</dbReference>
<feature type="binding site" evidence="7">
    <location>
        <position position="64"/>
    </location>
    <ligand>
        <name>tRNA</name>
        <dbReference type="ChEBI" id="CHEBI:17843"/>
    </ligand>
</feature>
<dbReference type="CDD" id="cd00462">
    <property type="entry name" value="PTH"/>
    <property type="match status" value="1"/>
</dbReference>
<evidence type="ECO:0000313" key="12">
    <source>
        <dbReference type="Proteomes" id="UP001595799"/>
    </source>
</evidence>
<proteinExistence type="inferred from homology"/>
<evidence type="ECO:0000256" key="6">
    <source>
        <dbReference type="ARBA" id="ARBA00050038"/>
    </source>
</evidence>
<dbReference type="NCBIfam" id="TIGR00447">
    <property type="entry name" value="pth"/>
    <property type="match status" value="1"/>
</dbReference>
<keyword evidence="7" id="KW-0963">Cytoplasm</keyword>
<feature type="binding site" evidence="7">
    <location>
        <position position="112"/>
    </location>
    <ligand>
        <name>tRNA</name>
        <dbReference type="ChEBI" id="CHEBI:17843"/>
    </ligand>
</feature>